<protein>
    <recommendedName>
        <fullName evidence="2">DUF4097 domain-containing protein</fullName>
    </recommendedName>
</protein>
<evidence type="ECO:0000259" key="2">
    <source>
        <dbReference type="Pfam" id="PF13349"/>
    </source>
</evidence>
<dbReference type="EMBL" id="JQBX01000002">
    <property type="protein sequence ID" value="KRN95042.1"/>
    <property type="molecule type" value="Genomic_DNA"/>
</dbReference>
<dbReference type="PATRIC" id="fig|331679.3.peg.840"/>
<sequence length="305" mass="33206">MKKTFIAGFVIAIIGAILMGLGYTHKGNKDVTWQDGGFKVRDEKTLTKTFKDVQNLDLNTSDYVEVKNYDGSDFKVSYRDYNKVSYNAKKHQVSVTGSTGSSSIGFFFNDDFNPNITIYVPKNAELNAFSGNAHGGIKITGLKFNQLNISSDGNVDLSSIEVKDALKLGGESNLNLNNIQAPSLIANTNNGDINVNDSEFKSETSAISTKDGDVSIKETTLKNSKVSSSDGNIKFSQPNVIDKITATTSDGDIDASLKGRNDLSIRINTSDGTPRIFDKNTSYYDQGNRTTLYEFNSADGDVTVQ</sequence>
<evidence type="ECO:0000256" key="1">
    <source>
        <dbReference type="SAM" id="Phobius"/>
    </source>
</evidence>
<accession>A0A0R2L058</accession>
<feature type="domain" description="DUF4097" evidence="2">
    <location>
        <begin position="54"/>
        <end position="304"/>
    </location>
</feature>
<gene>
    <name evidence="3" type="ORF">IV81_GL000835</name>
</gene>
<evidence type="ECO:0000313" key="4">
    <source>
        <dbReference type="Proteomes" id="UP000051859"/>
    </source>
</evidence>
<keyword evidence="1" id="KW-1133">Transmembrane helix</keyword>
<dbReference type="AlphaFoldDB" id="A0A0R2L058"/>
<keyword evidence="1" id="KW-0812">Transmembrane</keyword>
<keyword evidence="1" id="KW-0472">Membrane</keyword>
<dbReference type="RefSeq" id="WP_057801586.1">
    <property type="nucleotide sequence ID" value="NZ_JQBX01000002.1"/>
</dbReference>
<reference evidence="3 4" key="1">
    <citation type="journal article" date="2015" name="Genome Announc.">
        <title>Expanding the biotechnology potential of lactobacilli through comparative genomics of 213 strains and associated genera.</title>
        <authorList>
            <person name="Sun Z."/>
            <person name="Harris H.M."/>
            <person name="McCann A."/>
            <person name="Guo C."/>
            <person name="Argimon S."/>
            <person name="Zhang W."/>
            <person name="Yang X."/>
            <person name="Jeffery I.B."/>
            <person name="Cooney J.C."/>
            <person name="Kagawa T.F."/>
            <person name="Liu W."/>
            <person name="Song Y."/>
            <person name="Salvetti E."/>
            <person name="Wrobel A."/>
            <person name="Rasinkangas P."/>
            <person name="Parkhill J."/>
            <person name="Rea M.C."/>
            <person name="O'Sullivan O."/>
            <person name="Ritari J."/>
            <person name="Douillard F.P."/>
            <person name="Paul Ross R."/>
            <person name="Yang R."/>
            <person name="Briner A.E."/>
            <person name="Felis G.E."/>
            <person name="de Vos W.M."/>
            <person name="Barrangou R."/>
            <person name="Klaenhammer T.R."/>
            <person name="Caufield P.W."/>
            <person name="Cui Y."/>
            <person name="Zhang H."/>
            <person name="O'Toole P.W."/>
        </authorList>
    </citation>
    <scope>NUCLEOTIDE SEQUENCE [LARGE SCALE GENOMIC DNA]</scope>
    <source>
        <strain evidence="3 4">DSM 18001</strain>
    </source>
</reference>
<dbReference type="STRING" id="331679.IV81_GL000835"/>
<dbReference type="Pfam" id="PF13349">
    <property type="entry name" value="DUF4097"/>
    <property type="match status" value="1"/>
</dbReference>
<dbReference type="Proteomes" id="UP000051859">
    <property type="component" value="Unassembled WGS sequence"/>
</dbReference>
<comment type="caution">
    <text evidence="3">The sequence shown here is derived from an EMBL/GenBank/DDBJ whole genome shotgun (WGS) entry which is preliminary data.</text>
</comment>
<organism evidence="3 4">
    <name type="scientific">Pediococcus stilesii</name>
    <dbReference type="NCBI Taxonomy" id="331679"/>
    <lineage>
        <taxon>Bacteria</taxon>
        <taxon>Bacillati</taxon>
        <taxon>Bacillota</taxon>
        <taxon>Bacilli</taxon>
        <taxon>Lactobacillales</taxon>
        <taxon>Lactobacillaceae</taxon>
        <taxon>Pediococcus</taxon>
    </lineage>
</organism>
<proteinExistence type="predicted"/>
<evidence type="ECO:0000313" key="3">
    <source>
        <dbReference type="EMBL" id="KRN95042.1"/>
    </source>
</evidence>
<dbReference type="InterPro" id="IPR025164">
    <property type="entry name" value="Toastrack_DUF4097"/>
</dbReference>
<name>A0A0R2L058_9LACO</name>
<feature type="transmembrane region" description="Helical" evidence="1">
    <location>
        <begin position="6"/>
        <end position="24"/>
    </location>
</feature>
<keyword evidence="4" id="KW-1185">Reference proteome</keyword>